<accession>A0AA36AWA5</accession>
<name>A0AA36AWA5_OCTVU</name>
<keyword evidence="1" id="KW-0472">Membrane</keyword>
<protein>
    <submittedName>
        <fullName evidence="2">Uncharacterized protein</fullName>
    </submittedName>
</protein>
<feature type="transmembrane region" description="Helical" evidence="1">
    <location>
        <begin position="103"/>
        <end position="133"/>
    </location>
</feature>
<keyword evidence="1" id="KW-1133">Transmembrane helix</keyword>
<sequence length="141" mass="14681">MDLSHIPFHHQYLKSTALFSFRLLAKILENVHGSLSSGESFLVTAYLMRGFISDLAEVVIVVFASTTAATTANSSDSITIISATSLTSITIAASIIRSSISNFSGLVVVTVAVVVDALITAVVVSAAIASAIVDASLSFMI</sequence>
<dbReference type="AlphaFoldDB" id="A0AA36AWA5"/>
<organism evidence="2 3">
    <name type="scientific">Octopus vulgaris</name>
    <name type="common">Common octopus</name>
    <dbReference type="NCBI Taxonomy" id="6645"/>
    <lineage>
        <taxon>Eukaryota</taxon>
        <taxon>Metazoa</taxon>
        <taxon>Spiralia</taxon>
        <taxon>Lophotrochozoa</taxon>
        <taxon>Mollusca</taxon>
        <taxon>Cephalopoda</taxon>
        <taxon>Coleoidea</taxon>
        <taxon>Octopodiformes</taxon>
        <taxon>Octopoda</taxon>
        <taxon>Incirrata</taxon>
        <taxon>Octopodidae</taxon>
        <taxon>Octopus</taxon>
    </lineage>
</organism>
<dbReference type="Proteomes" id="UP001162480">
    <property type="component" value="Chromosome 5"/>
</dbReference>
<feature type="transmembrane region" description="Helical" evidence="1">
    <location>
        <begin position="78"/>
        <end position="96"/>
    </location>
</feature>
<keyword evidence="3" id="KW-1185">Reference proteome</keyword>
<gene>
    <name evidence="2" type="ORF">OCTVUL_1B026585</name>
</gene>
<proteinExistence type="predicted"/>
<reference evidence="2" key="1">
    <citation type="submission" date="2023-08" db="EMBL/GenBank/DDBJ databases">
        <authorList>
            <person name="Alioto T."/>
            <person name="Alioto T."/>
            <person name="Gomez Garrido J."/>
        </authorList>
    </citation>
    <scope>NUCLEOTIDE SEQUENCE</scope>
</reference>
<evidence type="ECO:0000256" key="1">
    <source>
        <dbReference type="SAM" id="Phobius"/>
    </source>
</evidence>
<dbReference type="EMBL" id="OX597818">
    <property type="protein sequence ID" value="CAI9722803.1"/>
    <property type="molecule type" value="Genomic_DNA"/>
</dbReference>
<evidence type="ECO:0000313" key="2">
    <source>
        <dbReference type="EMBL" id="CAI9722803.1"/>
    </source>
</evidence>
<keyword evidence="1" id="KW-0812">Transmembrane</keyword>
<evidence type="ECO:0000313" key="3">
    <source>
        <dbReference type="Proteomes" id="UP001162480"/>
    </source>
</evidence>